<dbReference type="InterPro" id="IPR004762">
    <property type="entry name" value="Amino_acid_permease_fungi"/>
</dbReference>
<keyword evidence="3" id="KW-0813">Transport</keyword>
<name>A0A9P5KTM0_GEOCN</name>
<dbReference type="PANTHER" id="PTHR43341:SF1">
    <property type="entry name" value="GENERAL AMINO-ACID PERMEASE GAP1"/>
    <property type="match status" value="1"/>
</dbReference>
<evidence type="ECO:0000313" key="11">
    <source>
        <dbReference type="EMBL" id="KAF5101125.1"/>
    </source>
</evidence>
<evidence type="ECO:0000313" key="12">
    <source>
        <dbReference type="Proteomes" id="UP000750522"/>
    </source>
</evidence>
<dbReference type="PANTHER" id="PTHR43341">
    <property type="entry name" value="AMINO ACID PERMEASE"/>
    <property type="match status" value="1"/>
</dbReference>
<dbReference type="GO" id="GO:0015171">
    <property type="term" value="F:amino acid transmembrane transporter activity"/>
    <property type="evidence" value="ECO:0007669"/>
    <property type="project" value="TreeGrafter"/>
</dbReference>
<dbReference type="Gene3D" id="1.20.1740.10">
    <property type="entry name" value="Amino acid/polyamine transporter I"/>
    <property type="match status" value="1"/>
</dbReference>
<reference evidence="11" key="1">
    <citation type="journal article" date="2020" name="Front. Microbiol.">
        <title>Phenotypic and Genetic Characterization of the Cheese Ripening Yeast Geotrichum candidum.</title>
        <authorList>
            <person name="Perkins V."/>
            <person name="Vignola S."/>
            <person name="Lessard M.H."/>
            <person name="Plante P.L."/>
            <person name="Corbeil J."/>
            <person name="Dugat-Bony E."/>
            <person name="Frenette M."/>
            <person name="Labrie S."/>
        </authorList>
    </citation>
    <scope>NUCLEOTIDE SEQUENCE</scope>
    <source>
        <strain evidence="11">LMA-70</strain>
    </source>
</reference>
<feature type="domain" description="Amino acid permease/ SLC12A" evidence="10">
    <location>
        <begin position="80"/>
        <end position="539"/>
    </location>
</feature>
<evidence type="ECO:0000256" key="5">
    <source>
        <dbReference type="ARBA" id="ARBA00022692"/>
    </source>
</evidence>
<feature type="transmembrane region" description="Helical" evidence="9">
    <location>
        <begin position="303"/>
        <end position="324"/>
    </location>
</feature>
<accession>A0A9P5KTM0</accession>
<feature type="transmembrane region" description="Helical" evidence="9">
    <location>
        <begin position="83"/>
        <end position="102"/>
    </location>
</feature>
<protein>
    <recommendedName>
        <fullName evidence="10">Amino acid permease/ SLC12A domain-containing protein</fullName>
    </recommendedName>
</protein>
<gene>
    <name evidence="11" type="ORF">DV451_002311</name>
</gene>
<dbReference type="NCBIfam" id="TIGR00913">
    <property type="entry name" value="2A0310"/>
    <property type="match status" value="1"/>
</dbReference>
<dbReference type="EMBL" id="QQZK01000040">
    <property type="protein sequence ID" value="KAF5101125.1"/>
    <property type="molecule type" value="Genomic_DNA"/>
</dbReference>
<dbReference type="Pfam" id="PF00324">
    <property type="entry name" value="AA_permease"/>
    <property type="match status" value="1"/>
</dbReference>
<dbReference type="InterPro" id="IPR004841">
    <property type="entry name" value="AA-permease/SLC12A_dom"/>
</dbReference>
<dbReference type="FunFam" id="1.20.1740.10:FF:000017">
    <property type="entry name" value="Amino acid permease"/>
    <property type="match status" value="1"/>
</dbReference>
<feature type="transmembrane region" description="Helical" evidence="9">
    <location>
        <begin position="468"/>
        <end position="492"/>
    </location>
</feature>
<feature type="transmembrane region" description="Helical" evidence="9">
    <location>
        <begin position="512"/>
        <end position="531"/>
    </location>
</feature>
<keyword evidence="7 9" id="KW-1133">Transmembrane helix</keyword>
<keyword evidence="5 9" id="KW-0812">Transmembrane</keyword>
<feature type="transmembrane region" description="Helical" evidence="9">
    <location>
        <begin position="220"/>
        <end position="242"/>
    </location>
</feature>
<comment type="subcellular location">
    <subcellularLocation>
        <location evidence="1">Cell membrane</location>
        <topology evidence="1">Multi-pass membrane protein</topology>
    </subcellularLocation>
</comment>
<evidence type="ECO:0000256" key="9">
    <source>
        <dbReference type="SAM" id="Phobius"/>
    </source>
</evidence>
<evidence type="ECO:0000256" key="4">
    <source>
        <dbReference type="ARBA" id="ARBA00022475"/>
    </source>
</evidence>
<evidence type="ECO:0000256" key="6">
    <source>
        <dbReference type="ARBA" id="ARBA00022970"/>
    </source>
</evidence>
<organism evidence="11 12">
    <name type="scientific">Geotrichum candidum</name>
    <name type="common">Oospora lactis</name>
    <name type="synonym">Dipodascus geotrichum</name>
    <dbReference type="NCBI Taxonomy" id="1173061"/>
    <lineage>
        <taxon>Eukaryota</taxon>
        <taxon>Fungi</taxon>
        <taxon>Dikarya</taxon>
        <taxon>Ascomycota</taxon>
        <taxon>Saccharomycotina</taxon>
        <taxon>Dipodascomycetes</taxon>
        <taxon>Dipodascales</taxon>
        <taxon>Dipodascaceae</taxon>
        <taxon>Geotrichum</taxon>
    </lineage>
</organism>
<dbReference type="PROSITE" id="PS00218">
    <property type="entry name" value="AMINO_ACID_PERMEASE_1"/>
    <property type="match status" value="1"/>
</dbReference>
<dbReference type="Proteomes" id="UP000750522">
    <property type="component" value="Unassembled WGS sequence"/>
</dbReference>
<evidence type="ECO:0000259" key="10">
    <source>
        <dbReference type="Pfam" id="PF00324"/>
    </source>
</evidence>
<keyword evidence="8 9" id="KW-0472">Membrane</keyword>
<evidence type="ECO:0000256" key="1">
    <source>
        <dbReference type="ARBA" id="ARBA00004651"/>
    </source>
</evidence>
<feature type="transmembrane region" description="Helical" evidence="9">
    <location>
        <begin position="108"/>
        <end position="128"/>
    </location>
</feature>
<feature type="transmembrane region" description="Helical" evidence="9">
    <location>
        <begin position="404"/>
        <end position="422"/>
    </location>
</feature>
<sequence>MSNHEKDFKQTISYDEAKLEEGQINTIETTTESQTRLERFKNSFKPADLSQYEDQNLTPVEKAALATANSPLSRSLKGRHLQMIAIGGSIGTGLFVGSGKALSNGGPASLLIAFSLIGVMLYCTIQALGELSVRFPVSGAFATFSTRFIDPAWGFAMGWNYAIMWLVVFPLEVVAASITIQYWNTTTNPAVWAAIFYIVIVVINLFGVKGYGEAEFVFSLIKVVAVIGFIILGIIINCGGGPQGGYIGGAYWQDPGAFNHGFKGLCSVFVTGAFSFTGTELVGLASAETENPRKTLPSACKQVFWRITLFYLISLTMVGLLVPYDDPQLLGASSVDVAASPFVIAIRNAGIKILPSIINAVVLIAVLSVGNSAVYGCSRTVAALAAQGHAPKILSYIDREGRPLFGIILSSIVGLLCFVTASDKQNEVFAWLLSLTGLSSIFTWGSICLCHIRFRAALRAQGRTTEELAFASQVGVIGSYFGLIFNCLVLVAQFWTGLFPLGGSGADAKSFFQSYLAAPIVIVCYAAFKIIKRPRFQDLKTMDLDTGRREIDFELLKQEIAEEKAYLASKNFLYRTYKFWC</sequence>
<dbReference type="InterPro" id="IPR004840">
    <property type="entry name" value="Amino_acid_permease_CS"/>
</dbReference>
<reference evidence="11" key="2">
    <citation type="submission" date="2020-01" db="EMBL/GenBank/DDBJ databases">
        <authorList>
            <person name="Perkins V."/>
            <person name="Lessard M.-H."/>
            <person name="Dugat-Bony E."/>
            <person name="Frenette M."/>
            <person name="Labrie S."/>
        </authorList>
    </citation>
    <scope>NUCLEOTIDE SEQUENCE</scope>
    <source>
        <strain evidence="11">LMA-70</strain>
    </source>
</reference>
<keyword evidence="4" id="KW-1003">Cell membrane</keyword>
<evidence type="ECO:0000256" key="8">
    <source>
        <dbReference type="ARBA" id="ARBA00023136"/>
    </source>
</evidence>
<evidence type="ECO:0000256" key="7">
    <source>
        <dbReference type="ARBA" id="ARBA00022989"/>
    </source>
</evidence>
<comment type="similarity">
    <text evidence="2">Belongs to the amino acid-polyamine-organocation (APC) superfamily. YAT (TC 2.A.3.10) family.</text>
</comment>
<comment type="caution">
    <text evidence="11">The sequence shown here is derived from an EMBL/GenBank/DDBJ whole genome shotgun (WGS) entry which is preliminary data.</text>
</comment>
<evidence type="ECO:0000256" key="2">
    <source>
        <dbReference type="ARBA" id="ARBA00006983"/>
    </source>
</evidence>
<feature type="transmembrane region" description="Helical" evidence="9">
    <location>
        <begin position="162"/>
        <end position="183"/>
    </location>
</feature>
<feature type="transmembrane region" description="Helical" evidence="9">
    <location>
        <begin position="428"/>
        <end position="447"/>
    </location>
</feature>
<evidence type="ECO:0000256" key="3">
    <source>
        <dbReference type="ARBA" id="ARBA00022448"/>
    </source>
</evidence>
<feature type="transmembrane region" description="Helical" evidence="9">
    <location>
        <begin position="189"/>
        <end position="208"/>
    </location>
</feature>
<proteinExistence type="inferred from homology"/>
<feature type="transmembrane region" description="Helical" evidence="9">
    <location>
        <begin position="344"/>
        <end position="369"/>
    </location>
</feature>
<dbReference type="InterPro" id="IPR050524">
    <property type="entry name" value="APC_YAT"/>
</dbReference>
<dbReference type="AlphaFoldDB" id="A0A9P5KTM0"/>
<dbReference type="GO" id="GO:0005886">
    <property type="term" value="C:plasma membrane"/>
    <property type="evidence" value="ECO:0007669"/>
    <property type="project" value="UniProtKB-SubCell"/>
</dbReference>
<keyword evidence="6" id="KW-0029">Amino-acid transport</keyword>